<accession>A0A8X6TPQ4</accession>
<reference evidence="1" key="1">
    <citation type="submission" date="2020-08" db="EMBL/GenBank/DDBJ databases">
        <title>Multicomponent nature underlies the extraordinary mechanical properties of spider dragline silk.</title>
        <authorList>
            <person name="Kono N."/>
            <person name="Nakamura H."/>
            <person name="Mori M."/>
            <person name="Yoshida Y."/>
            <person name="Ohtoshi R."/>
            <person name="Malay A.D."/>
            <person name="Moran D.A.P."/>
            <person name="Tomita M."/>
            <person name="Numata K."/>
            <person name="Arakawa K."/>
        </authorList>
    </citation>
    <scope>NUCLEOTIDE SEQUENCE</scope>
</reference>
<name>A0A8X6TPQ4_NEPPI</name>
<evidence type="ECO:0000313" key="2">
    <source>
        <dbReference type="Proteomes" id="UP000887013"/>
    </source>
</evidence>
<dbReference type="AlphaFoldDB" id="A0A8X6TPQ4"/>
<proteinExistence type="predicted"/>
<comment type="caution">
    <text evidence="1">The sequence shown here is derived from an EMBL/GenBank/DDBJ whole genome shotgun (WGS) entry which is preliminary data.</text>
</comment>
<gene>
    <name evidence="1" type="ORF">NPIL_668681</name>
</gene>
<organism evidence="1 2">
    <name type="scientific">Nephila pilipes</name>
    <name type="common">Giant wood spider</name>
    <name type="synonym">Nephila maculata</name>
    <dbReference type="NCBI Taxonomy" id="299642"/>
    <lineage>
        <taxon>Eukaryota</taxon>
        <taxon>Metazoa</taxon>
        <taxon>Ecdysozoa</taxon>
        <taxon>Arthropoda</taxon>
        <taxon>Chelicerata</taxon>
        <taxon>Arachnida</taxon>
        <taxon>Araneae</taxon>
        <taxon>Araneomorphae</taxon>
        <taxon>Entelegynae</taxon>
        <taxon>Araneoidea</taxon>
        <taxon>Nephilidae</taxon>
        <taxon>Nephila</taxon>
    </lineage>
</organism>
<evidence type="ECO:0000313" key="1">
    <source>
        <dbReference type="EMBL" id="GFT33462.1"/>
    </source>
</evidence>
<dbReference type="Proteomes" id="UP000887013">
    <property type="component" value="Unassembled WGS sequence"/>
</dbReference>
<keyword evidence="2" id="KW-1185">Reference proteome</keyword>
<dbReference type="EMBL" id="BMAW01013352">
    <property type="protein sequence ID" value="GFT33462.1"/>
    <property type="molecule type" value="Genomic_DNA"/>
</dbReference>
<protein>
    <submittedName>
        <fullName evidence="1">Uncharacterized protein</fullName>
    </submittedName>
</protein>
<sequence length="123" mass="14164">MDTGQMTQEEPSAKCARISLLQKQLECQEIRQIYLKSLINIDEREAQQAVTSQWKALDTESKQLEKEMKLAACELTLLFQCPVQNCIHNVFHNINKLRKRVAETISSPPNLIINDKKAEKPKK</sequence>